<evidence type="ECO:0000313" key="2">
    <source>
        <dbReference type="Proteomes" id="UP000199375"/>
    </source>
</evidence>
<proteinExistence type="predicted"/>
<evidence type="ECO:0008006" key="3">
    <source>
        <dbReference type="Google" id="ProtNLM"/>
    </source>
</evidence>
<protein>
    <recommendedName>
        <fullName evidence="3">DUF4254 domain-containing protein</fullName>
    </recommendedName>
</protein>
<reference evidence="1 2" key="1">
    <citation type="submission" date="2016-06" db="EMBL/GenBank/DDBJ databases">
        <authorList>
            <person name="Kjaerup R.B."/>
            <person name="Dalgaard T.S."/>
            <person name="Juul-Madsen H.R."/>
        </authorList>
    </citation>
    <scope>NUCLEOTIDE SEQUENCE [LARGE SCALE GENOMIC DNA]</scope>
    <source>
        <strain evidence="1 2">DSM 45626</strain>
    </source>
</reference>
<dbReference type="RefSeq" id="WP_091283790.1">
    <property type="nucleotide sequence ID" value="NZ_FMCW01000025.1"/>
</dbReference>
<evidence type="ECO:0000313" key="1">
    <source>
        <dbReference type="EMBL" id="SCF07869.1"/>
    </source>
</evidence>
<organism evidence="1 2">
    <name type="scientific">Micromonospora haikouensis</name>
    <dbReference type="NCBI Taxonomy" id="686309"/>
    <lineage>
        <taxon>Bacteria</taxon>
        <taxon>Bacillati</taxon>
        <taxon>Actinomycetota</taxon>
        <taxon>Actinomycetes</taxon>
        <taxon>Micromonosporales</taxon>
        <taxon>Micromonosporaceae</taxon>
        <taxon>Micromonospora</taxon>
    </lineage>
</organism>
<dbReference type="EMBL" id="FMCW01000025">
    <property type="protein sequence ID" value="SCF07869.1"/>
    <property type="molecule type" value="Genomic_DNA"/>
</dbReference>
<sequence length="172" mass="18819">MDEAGADPVNDALRVLRVGSTPALHGISALAADLHRTNARLWWLEDEARGALDDQRLGQVKRSVDRCNMARAALMTEIDQLSAAVLPADGLDVSPLSCTIGLTLDRLTVAVLRVRKFDETGDRRVGYARRQLADLHAATVADWTDLWLRRRRLPCAGVLKRYLPAAGAEPTA</sequence>
<name>A0A1C4XH69_9ACTN</name>
<accession>A0A1C4XH69</accession>
<gene>
    <name evidence="1" type="ORF">GA0070558_12564</name>
</gene>
<dbReference type="Proteomes" id="UP000199375">
    <property type="component" value="Unassembled WGS sequence"/>
</dbReference>
<dbReference type="InterPro" id="IPR025350">
    <property type="entry name" value="DUF4254"/>
</dbReference>
<dbReference type="AlphaFoldDB" id="A0A1C4XH69"/>
<dbReference type="Pfam" id="PF14063">
    <property type="entry name" value="DUF4254"/>
    <property type="match status" value="1"/>
</dbReference>